<dbReference type="Gene3D" id="1.10.357.10">
    <property type="entry name" value="Tetracycline Repressor, domain 2"/>
    <property type="match status" value="1"/>
</dbReference>
<evidence type="ECO:0000256" key="4">
    <source>
        <dbReference type="PROSITE-ProRule" id="PRU00335"/>
    </source>
</evidence>
<gene>
    <name evidence="7" type="ORF">ACFPN1_06065</name>
</gene>
<dbReference type="PROSITE" id="PS01081">
    <property type="entry name" value="HTH_TETR_1"/>
    <property type="match status" value="1"/>
</dbReference>
<evidence type="ECO:0000256" key="5">
    <source>
        <dbReference type="SAM" id="MobiDB-lite"/>
    </source>
</evidence>
<name>A0ABW0SM12_9GAMM</name>
<evidence type="ECO:0000259" key="6">
    <source>
        <dbReference type="PROSITE" id="PS50977"/>
    </source>
</evidence>
<dbReference type="PANTHER" id="PTHR30055">
    <property type="entry name" value="HTH-TYPE TRANSCRIPTIONAL REGULATOR RUTR"/>
    <property type="match status" value="1"/>
</dbReference>
<evidence type="ECO:0000313" key="8">
    <source>
        <dbReference type="Proteomes" id="UP001596036"/>
    </source>
</evidence>
<dbReference type="InterPro" id="IPR050109">
    <property type="entry name" value="HTH-type_TetR-like_transc_reg"/>
</dbReference>
<protein>
    <submittedName>
        <fullName evidence="7">TetR/AcrR family transcriptional regulator</fullName>
    </submittedName>
</protein>
<accession>A0ABW0SM12</accession>
<dbReference type="PANTHER" id="PTHR30055:SF234">
    <property type="entry name" value="HTH-TYPE TRANSCRIPTIONAL REGULATOR BETI"/>
    <property type="match status" value="1"/>
</dbReference>
<evidence type="ECO:0000256" key="1">
    <source>
        <dbReference type="ARBA" id="ARBA00023015"/>
    </source>
</evidence>
<organism evidence="7 8">
    <name type="scientific">Lysobacter yangpyeongensis</name>
    <dbReference type="NCBI Taxonomy" id="346182"/>
    <lineage>
        <taxon>Bacteria</taxon>
        <taxon>Pseudomonadati</taxon>
        <taxon>Pseudomonadota</taxon>
        <taxon>Gammaproteobacteria</taxon>
        <taxon>Lysobacterales</taxon>
        <taxon>Lysobacteraceae</taxon>
        <taxon>Lysobacter</taxon>
    </lineage>
</organism>
<comment type="caution">
    <text evidence="7">The sequence shown here is derived from an EMBL/GenBank/DDBJ whole genome shotgun (WGS) entry which is preliminary data.</text>
</comment>
<feature type="DNA-binding region" description="H-T-H motif" evidence="4">
    <location>
        <begin position="56"/>
        <end position="75"/>
    </location>
</feature>
<evidence type="ECO:0000313" key="7">
    <source>
        <dbReference type="EMBL" id="MFC5569622.1"/>
    </source>
</evidence>
<keyword evidence="2 4" id="KW-0238">DNA-binding</keyword>
<dbReference type="SUPFAM" id="SSF48498">
    <property type="entry name" value="Tetracyclin repressor-like, C-terminal domain"/>
    <property type="match status" value="1"/>
</dbReference>
<feature type="compositionally biased region" description="Basic residues" evidence="5">
    <location>
        <begin position="1"/>
        <end position="10"/>
    </location>
</feature>
<sequence>METPSHKSRPPAKAVAGRKDRQRTPGRPSGDAPDLRARVLDAAIDCFVRQGVAATSLRAIATEAHVTPALLHYYFGDKEQLVAALVEERVMPAFAVVRGAILGSDDDVAGLIAGFVRDMAEAVSQHPWLPALWVREVLCEGGALREVVFAQLAPMPQLLAQKFAAAQAQGQLNAELDPRLLVISLVGLTLFPAAGAPIWRRIFDANDIDAHALRDHTIALLDRGLAIPDPTTKDSP</sequence>
<dbReference type="Proteomes" id="UP001596036">
    <property type="component" value="Unassembled WGS sequence"/>
</dbReference>
<feature type="domain" description="HTH tetR-type" evidence="6">
    <location>
        <begin position="33"/>
        <end position="93"/>
    </location>
</feature>
<dbReference type="EMBL" id="JBHSNM010000001">
    <property type="protein sequence ID" value="MFC5569622.1"/>
    <property type="molecule type" value="Genomic_DNA"/>
</dbReference>
<keyword evidence="1" id="KW-0805">Transcription regulation</keyword>
<evidence type="ECO:0000256" key="3">
    <source>
        <dbReference type="ARBA" id="ARBA00023163"/>
    </source>
</evidence>
<dbReference type="SUPFAM" id="SSF46689">
    <property type="entry name" value="Homeodomain-like"/>
    <property type="match status" value="1"/>
</dbReference>
<keyword evidence="8" id="KW-1185">Reference proteome</keyword>
<dbReference type="RefSeq" id="WP_386753796.1">
    <property type="nucleotide sequence ID" value="NZ_JBHSNM010000001.1"/>
</dbReference>
<dbReference type="InterPro" id="IPR036271">
    <property type="entry name" value="Tet_transcr_reg_TetR-rel_C_sf"/>
</dbReference>
<dbReference type="PRINTS" id="PR00455">
    <property type="entry name" value="HTHTETR"/>
</dbReference>
<proteinExistence type="predicted"/>
<dbReference type="InterPro" id="IPR001647">
    <property type="entry name" value="HTH_TetR"/>
</dbReference>
<keyword evidence="3" id="KW-0804">Transcription</keyword>
<evidence type="ECO:0000256" key="2">
    <source>
        <dbReference type="ARBA" id="ARBA00023125"/>
    </source>
</evidence>
<dbReference type="Pfam" id="PF00440">
    <property type="entry name" value="TetR_N"/>
    <property type="match status" value="1"/>
</dbReference>
<reference evidence="8" key="1">
    <citation type="journal article" date="2019" name="Int. J. Syst. Evol. Microbiol.">
        <title>The Global Catalogue of Microorganisms (GCM) 10K type strain sequencing project: providing services to taxonomists for standard genome sequencing and annotation.</title>
        <authorList>
            <consortium name="The Broad Institute Genomics Platform"/>
            <consortium name="The Broad Institute Genome Sequencing Center for Infectious Disease"/>
            <person name="Wu L."/>
            <person name="Ma J."/>
        </authorList>
    </citation>
    <scope>NUCLEOTIDE SEQUENCE [LARGE SCALE GENOMIC DNA]</scope>
    <source>
        <strain evidence="8">KACC 11407</strain>
    </source>
</reference>
<dbReference type="PROSITE" id="PS50977">
    <property type="entry name" value="HTH_TETR_2"/>
    <property type="match status" value="1"/>
</dbReference>
<dbReference type="InterPro" id="IPR023772">
    <property type="entry name" value="DNA-bd_HTH_TetR-type_CS"/>
</dbReference>
<feature type="region of interest" description="Disordered" evidence="5">
    <location>
        <begin position="1"/>
        <end position="34"/>
    </location>
</feature>
<dbReference type="InterPro" id="IPR009057">
    <property type="entry name" value="Homeodomain-like_sf"/>
</dbReference>